<dbReference type="PROSITE" id="PS01124">
    <property type="entry name" value="HTH_ARAC_FAMILY_2"/>
    <property type="match status" value="1"/>
</dbReference>
<dbReference type="RefSeq" id="WP_043985503.1">
    <property type="nucleotide sequence ID" value="NZ_JXST01000011.1"/>
</dbReference>
<feature type="domain" description="HTH araC/xylS-type" evidence="4">
    <location>
        <begin position="145"/>
        <end position="242"/>
    </location>
</feature>
<dbReference type="PATRIC" id="fig|280871.6.peg.2030"/>
<evidence type="ECO:0000256" key="2">
    <source>
        <dbReference type="ARBA" id="ARBA00023125"/>
    </source>
</evidence>
<dbReference type="AlphaFoldDB" id="A0A0D1LF49"/>
<evidence type="ECO:0000256" key="1">
    <source>
        <dbReference type="ARBA" id="ARBA00023015"/>
    </source>
</evidence>
<name>A0A0D1LF49_9MYCO</name>
<evidence type="ECO:0000313" key="5">
    <source>
        <dbReference type="EMBL" id="KIU17077.1"/>
    </source>
</evidence>
<evidence type="ECO:0000256" key="3">
    <source>
        <dbReference type="ARBA" id="ARBA00023163"/>
    </source>
</evidence>
<dbReference type="Pfam" id="PF12833">
    <property type="entry name" value="HTH_18"/>
    <property type="match status" value="1"/>
</dbReference>
<comment type="caution">
    <text evidence="5">The sequence shown here is derived from an EMBL/GenBank/DDBJ whole genome shotgun (WGS) entry which is preliminary data.</text>
</comment>
<dbReference type="Proteomes" id="UP000032221">
    <property type="component" value="Unassembled WGS sequence"/>
</dbReference>
<dbReference type="InterPro" id="IPR018060">
    <property type="entry name" value="HTH_AraC"/>
</dbReference>
<dbReference type="GO" id="GO:0043565">
    <property type="term" value="F:sequence-specific DNA binding"/>
    <property type="evidence" value="ECO:0007669"/>
    <property type="project" value="InterPro"/>
</dbReference>
<sequence>MPVWELGPAQMMVVGTFGDLDLHHHPAVQVGVGLTGPLTVRTDDVASRSGYVVVIASGAGHAVWSEPTDQTLALYLAPHSWPGAALHALSLSESRDGIWFPSGGQQLARTVESMLDAGPETAAARLVDGLCGAPEEQPELHPQLRQAMDLIYSGTTDSVDLASVAHEVAVSPDYLGRLCRQQTGVSFSAATRWARLISGLKHLADGEQVTDAAHLAGFADGSHANRVCREMTGAAPSEIARALRNSTDPSKQ</sequence>
<keyword evidence="6" id="KW-1185">Reference proteome</keyword>
<protein>
    <recommendedName>
        <fullName evidence="4">HTH araC/xylS-type domain-containing protein</fullName>
    </recommendedName>
</protein>
<accession>A0A0D1LF49</accession>
<dbReference type="STRING" id="280871.TL10_09805"/>
<evidence type="ECO:0000259" key="4">
    <source>
        <dbReference type="PROSITE" id="PS01124"/>
    </source>
</evidence>
<dbReference type="EMBL" id="JXST01000011">
    <property type="protein sequence ID" value="KIU17077.1"/>
    <property type="molecule type" value="Genomic_DNA"/>
</dbReference>
<proteinExistence type="predicted"/>
<dbReference type="PANTHER" id="PTHR46796:SF15">
    <property type="entry name" value="BLL1074 PROTEIN"/>
    <property type="match status" value="1"/>
</dbReference>
<reference evidence="5 6" key="1">
    <citation type="submission" date="2015-01" db="EMBL/GenBank/DDBJ databases">
        <title>Genome sequence of Mycobacterium llatzerense and Mycobacterium immunogenum recovered from brain abscess.</title>
        <authorList>
            <person name="Greninger A.L."/>
            <person name="Langelier C."/>
            <person name="Cunningham G."/>
            <person name="Chiu C.Y."/>
            <person name="Miller S."/>
        </authorList>
    </citation>
    <scope>NUCLEOTIDE SEQUENCE [LARGE SCALE GENOMIC DNA]</scope>
    <source>
        <strain evidence="5 6">CLUC14</strain>
    </source>
</reference>
<dbReference type="OrthoDB" id="4549023at2"/>
<dbReference type="InterPro" id="IPR050204">
    <property type="entry name" value="AraC_XylS_family_regulators"/>
</dbReference>
<organism evidence="5 6">
    <name type="scientific">Mycolicibacterium llatzerense</name>
    <dbReference type="NCBI Taxonomy" id="280871"/>
    <lineage>
        <taxon>Bacteria</taxon>
        <taxon>Bacillati</taxon>
        <taxon>Actinomycetota</taxon>
        <taxon>Actinomycetes</taxon>
        <taxon>Mycobacteriales</taxon>
        <taxon>Mycobacteriaceae</taxon>
        <taxon>Mycolicibacterium</taxon>
    </lineage>
</organism>
<keyword evidence="2" id="KW-0238">DNA-binding</keyword>
<gene>
    <name evidence="5" type="ORF">TL10_09805</name>
</gene>
<dbReference type="SMART" id="SM00342">
    <property type="entry name" value="HTH_ARAC"/>
    <property type="match status" value="1"/>
</dbReference>
<keyword evidence="3" id="KW-0804">Transcription</keyword>
<evidence type="ECO:0000313" key="6">
    <source>
        <dbReference type="Proteomes" id="UP000032221"/>
    </source>
</evidence>
<dbReference type="PANTHER" id="PTHR46796">
    <property type="entry name" value="HTH-TYPE TRANSCRIPTIONAL ACTIVATOR RHAS-RELATED"/>
    <property type="match status" value="1"/>
</dbReference>
<dbReference type="Gene3D" id="1.10.10.60">
    <property type="entry name" value="Homeodomain-like"/>
    <property type="match status" value="1"/>
</dbReference>
<keyword evidence="1" id="KW-0805">Transcription regulation</keyword>
<dbReference type="GO" id="GO:0003700">
    <property type="term" value="F:DNA-binding transcription factor activity"/>
    <property type="evidence" value="ECO:0007669"/>
    <property type="project" value="InterPro"/>
</dbReference>